<dbReference type="PANTHER" id="PTHR36766:SF40">
    <property type="entry name" value="DISEASE RESISTANCE PROTEIN RGA3"/>
    <property type="match status" value="1"/>
</dbReference>
<evidence type="ECO:0000313" key="2">
    <source>
        <dbReference type="EMBL" id="KAH0754835.1"/>
    </source>
</evidence>
<keyword evidence="3" id="KW-1185">Reference proteome</keyword>
<dbReference type="Proteomes" id="UP000826656">
    <property type="component" value="Unassembled WGS sequence"/>
</dbReference>
<dbReference type="SUPFAM" id="SSF52058">
    <property type="entry name" value="L domain-like"/>
    <property type="match status" value="1"/>
</dbReference>
<dbReference type="EMBL" id="JAIVGD010000018">
    <property type="protein sequence ID" value="KAH0754835.1"/>
    <property type="molecule type" value="Genomic_DNA"/>
</dbReference>
<protein>
    <submittedName>
        <fullName evidence="2">Uncharacterized protein</fullName>
    </submittedName>
</protein>
<keyword evidence="1" id="KW-0611">Plant defense</keyword>
<comment type="caution">
    <text evidence="2">The sequence shown here is derived from an EMBL/GenBank/DDBJ whole genome shotgun (WGS) entry which is preliminary data.</text>
</comment>
<reference evidence="2 3" key="1">
    <citation type="journal article" date="2021" name="bioRxiv">
        <title>Chromosome-scale and haplotype-resolved genome assembly of a tetraploid potato cultivar.</title>
        <authorList>
            <person name="Sun H."/>
            <person name="Jiao W.-B."/>
            <person name="Krause K."/>
            <person name="Campoy J.A."/>
            <person name="Goel M."/>
            <person name="Folz-Donahue K."/>
            <person name="Kukat C."/>
            <person name="Huettel B."/>
            <person name="Schneeberger K."/>
        </authorList>
    </citation>
    <scope>NUCLEOTIDE SEQUENCE [LARGE SCALE GENOMIC DNA]</scope>
    <source>
        <strain evidence="2">SolTubOtavaFocal</strain>
        <tissue evidence="2">Leaves</tissue>
    </source>
</reference>
<accession>A0ABQ7USN7</accession>
<sequence length="231" mass="26494">MQQLLPSLKTLNLWNCPEIVSFPEGELPFNLQVLEICNCTKLVNGRKVWHLPCPRELVIAHDGSDEEIEHWEFPCSIRRLTIRNLKTLSSKVLQSLTSLEYLYMADLPQIQSMLEQGWLPSSLYELHLSHHHELRSLPESALPSSLSELIIEDCPNFHSLPVKGMRSSLAKLTIRDCPNLKFLPVKGMPSSLSELYISDCPLLKPLLEFDKGKYWPEIAHISNIEIDWESL</sequence>
<gene>
    <name evidence="2" type="ORF">KY290_025105</name>
</gene>
<name>A0ABQ7USN7_SOLTU</name>
<dbReference type="InterPro" id="IPR032675">
    <property type="entry name" value="LRR_dom_sf"/>
</dbReference>
<dbReference type="Gene3D" id="3.80.10.10">
    <property type="entry name" value="Ribonuclease Inhibitor"/>
    <property type="match status" value="2"/>
</dbReference>
<dbReference type="PANTHER" id="PTHR36766">
    <property type="entry name" value="PLANT BROAD-SPECTRUM MILDEW RESISTANCE PROTEIN RPW8"/>
    <property type="match status" value="1"/>
</dbReference>
<organism evidence="2 3">
    <name type="scientific">Solanum tuberosum</name>
    <name type="common">Potato</name>
    <dbReference type="NCBI Taxonomy" id="4113"/>
    <lineage>
        <taxon>Eukaryota</taxon>
        <taxon>Viridiplantae</taxon>
        <taxon>Streptophyta</taxon>
        <taxon>Embryophyta</taxon>
        <taxon>Tracheophyta</taxon>
        <taxon>Spermatophyta</taxon>
        <taxon>Magnoliopsida</taxon>
        <taxon>eudicotyledons</taxon>
        <taxon>Gunneridae</taxon>
        <taxon>Pentapetalae</taxon>
        <taxon>asterids</taxon>
        <taxon>lamiids</taxon>
        <taxon>Solanales</taxon>
        <taxon>Solanaceae</taxon>
        <taxon>Solanoideae</taxon>
        <taxon>Solaneae</taxon>
        <taxon>Solanum</taxon>
    </lineage>
</organism>
<evidence type="ECO:0000256" key="1">
    <source>
        <dbReference type="ARBA" id="ARBA00022821"/>
    </source>
</evidence>
<proteinExistence type="predicted"/>
<evidence type="ECO:0000313" key="3">
    <source>
        <dbReference type="Proteomes" id="UP000826656"/>
    </source>
</evidence>